<protein>
    <recommendedName>
        <fullName evidence="5">Spindle pole body component</fullName>
    </recommendedName>
</protein>
<dbReference type="InterPro" id="IPR041470">
    <property type="entry name" value="GCP_N"/>
</dbReference>
<dbReference type="GO" id="GO:0031122">
    <property type="term" value="P:cytoplasmic microtubule organization"/>
    <property type="evidence" value="ECO:0007669"/>
    <property type="project" value="TreeGrafter"/>
</dbReference>
<proteinExistence type="inferred from homology"/>
<dbReference type="EMBL" id="CP119066">
    <property type="protein sequence ID" value="WEL38623.1"/>
    <property type="molecule type" value="Genomic_DNA"/>
</dbReference>
<keyword evidence="10" id="KW-1185">Reference proteome</keyword>
<dbReference type="AlphaFoldDB" id="A0A9Q9C301"/>
<dbReference type="Pfam" id="PF17681">
    <property type="entry name" value="GCP_N_terminal"/>
    <property type="match status" value="1"/>
</dbReference>
<keyword evidence="4 5" id="KW-0206">Cytoskeleton</keyword>
<comment type="similarity">
    <text evidence="5">Belongs to the TUBGCP family.</text>
</comment>
<gene>
    <name evidence="7" type="ORF">GPU96_05g09060</name>
    <name evidence="8" type="ORF">PFJ87_05g00920</name>
</gene>
<dbReference type="GO" id="GO:0051225">
    <property type="term" value="P:spindle assembly"/>
    <property type="evidence" value="ECO:0007669"/>
    <property type="project" value="TreeGrafter"/>
</dbReference>
<reference evidence="7" key="1">
    <citation type="submission" date="2021-05" db="EMBL/GenBank/DDBJ databases">
        <title>Encephalitozoon hellem ATCC 50604 Complete Genome.</title>
        <authorList>
            <person name="Mascarenhas dos Santos A.C."/>
            <person name="Julian A.T."/>
            <person name="Pombert J.-F."/>
        </authorList>
    </citation>
    <scope>NUCLEOTIDE SEQUENCE</scope>
    <source>
        <strain evidence="7">ATCC 50604</strain>
    </source>
</reference>
<evidence type="ECO:0000313" key="9">
    <source>
        <dbReference type="Proteomes" id="UP001059546"/>
    </source>
</evidence>
<accession>A0A9Q9C301</accession>
<keyword evidence="2 5" id="KW-0963">Cytoplasm</keyword>
<feature type="domain" description="Gamma tubulin complex component protein N-terminal" evidence="6">
    <location>
        <begin position="21"/>
        <end position="250"/>
    </location>
</feature>
<dbReference type="InterPro" id="IPR007259">
    <property type="entry name" value="GCP"/>
</dbReference>
<organism evidence="7 9">
    <name type="scientific">Encephalitozoon hellem</name>
    <name type="common">Microsporidian parasite</name>
    <dbReference type="NCBI Taxonomy" id="27973"/>
    <lineage>
        <taxon>Eukaryota</taxon>
        <taxon>Fungi</taxon>
        <taxon>Fungi incertae sedis</taxon>
        <taxon>Microsporidia</taxon>
        <taxon>Unikaryonidae</taxon>
        <taxon>Encephalitozoon</taxon>
    </lineage>
</organism>
<evidence type="ECO:0000256" key="3">
    <source>
        <dbReference type="ARBA" id="ARBA00022701"/>
    </source>
</evidence>
<dbReference type="Proteomes" id="UP001059546">
    <property type="component" value="Chromosome V"/>
</dbReference>
<dbReference type="GO" id="GO:0051011">
    <property type="term" value="F:microtubule minus-end binding"/>
    <property type="evidence" value="ECO:0007669"/>
    <property type="project" value="TreeGrafter"/>
</dbReference>
<name>A0A9Q9C301_ENCHE</name>
<sequence>MNKENCGKGMDLEKERHAIMLENLFYLLCGVDTTHMKIGVKDKRYALVADPTYPPQLVLPFESLAINVRVLNKFILKSQYSSDTVKEIVADHFEQRVSKYLKHLMSLRSKVWSIEMLMVSLRSSIEEFDEMREIVDDVRNMSGVRILNLLKRRRDGTVRFLDIYDELIGPCVLRIKAEVESWVTEGLMPCSEFMVRKNECLSEFTECAWTHQYTIVEENVPYFLAEHKEIIYNCGRIINLGRRIQGKNIFHGSRREYNRLGLTGLNAYLSIQFMESLRGGLEKEFDVMHRYLLMNESSLYLDIFEELVDEMFFPSERTVAKMNAIRESKHVEGLSFIRSDVSTNEYILQILNAQMQPCQKRHSTMLQLLSIEYTPSILRNFLSPRTVSELEIVFRFLFTLTSISYYMSRLKRFWFARMAMMVVDRFRFSIHSRMNPIKVEKDMDYVRNALLTSTKRWLRDLYLTSEKAYYAWSSFFDLCFDFLDVECKSALSWEEMKPFENKLIESIASLKDILEVTEHNDLFIHFLGSIEWMKMASTFI</sequence>
<dbReference type="GO" id="GO:0051321">
    <property type="term" value="P:meiotic cell cycle"/>
    <property type="evidence" value="ECO:0007669"/>
    <property type="project" value="TreeGrafter"/>
</dbReference>
<dbReference type="EMBL" id="CP075151">
    <property type="protein sequence ID" value="UTX43166.1"/>
    <property type="molecule type" value="Genomic_DNA"/>
</dbReference>
<dbReference type="GO" id="GO:0000930">
    <property type="term" value="C:gamma-tubulin complex"/>
    <property type="evidence" value="ECO:0007669"/>
    <property type="project" value="TreeGrafter"/>
</dbReference>
<evidence type="ECO:0000259" key="6">
    <source>
        <dbReference type="Pfam" id="PF17681"/>
    </source>
</evidence>
<comment type="subcellular location">
    <subcellularLocation>
        <location evidence="1 5">Cytoplasm</location>
        <location evidence="1 5">Cytoskeleton</location>
        <location evidence="1 5">Microtubule organizing center</location>
    </subcellularLocation>
</comment>
<dbReference type="GO" id="GO:0043015">
    <property type="term" value="F:gamma-tubulin binding"/>
    <property type="evidence" value="ECO:0007669"/>
    <property type="project" value="InterPro"/>
</dbReference>
<evidence type="ECO:0000313" key="8">
    <source>
        <dbReference type="EMBL" id="WEL38623.1"/>
    </source>
</evidence>
<dbReference type="GO" id="GO:0000278">
    <property type="term" value="P:mitotic cell cycle"/>
    <property type="evidence" value="ECO:0007669"/>
    <property type="project" value="TreeGrafter"/>
</dbReference>
<evidence type="ECO:0000256" key="1">
    <source>
        <dbReference type="ARBA" id="ARBA00004267"/>
    </source>
</evidence>
<dbReference type="PANTHER" id="PTHR19302:SF27">
    <property type="entry name" value="GAMMA-TUBULIN COMPLEX COMPONENT 4"/>
    <property type="match status" value="1"/>
</dbReference>
<evidence type="ECO:0000313" key="7">
    <source>
        <dbReference type="EMBL" id="UTX43166.1"/>
    </source>
</evidence>
<dbReference type="GO" id="GO:0000922">
    <property type="term" value="C:spindle pole"/>
    <property type="evidence" value="ECO:0007669"/>
    <property type="project" value="InterPro"/>
</dbReference>
<keyword evidence="3 5" id="KW-0493">Microtubule</keyword>
<dbReference type="Proteomes" id="UP001217963">
    <property type="component" value="Chromosome V"/>
</dbReference>
<dbReference type="GO" id="GO:0007020">
    <property type="term" value="P:microtubule nucleation"/>
    <property type="evidence" value="ECO:0007669"/>
    <property type="project" value="InterPro"/>
</dbReference>
<dbReference type="OrthoDB" id="2192946at2759"/>
<evidence type="ECO:0000313" key="10">
    <source>
        <dbReference type="Proteomes" id="UP001217963"/>
    </source>
</evidence>
<evidence type="ECO:0000256" key="4">
    <source>
        <dbReference type="ARBA" id="ARBA00023212"/>
    </source>
</evidence>
<evidence type="ECO:0000256" key="2">
    <source>
        <dbReference type="ARBA" id="ARBA00022490"/>
    </source>
</evidence>
<reference evidence="8 10" key="2">
    <citation type="submission" date="2023-02" db="EMBL/GenBank/DDBJ databases">
        <title>Encephalitozoon hellem ATCC 50451 complete genome.</title>
        <authorList>
            <person name="Mascarenhas dos Santos A.C."/>
            <person name="Julian A.T."/>
            <person name="Pombert J.-F."/>
        </authorList>
    </citation>
    <scope>NUCLEOTIDE SEQUENCE [LARGE SCALE GENOMIC DNA]</scope>
    <source>
        <strain evidence="8 10">ATCC 50451</strain>
    </source>
</reference>
<dbReference type="PANTHER" id="PTHR19302">
    <property type="entry name" value="GAMMA TUBULIN COMPLEX PROTEIN"/>
    <property type="match status" value="1"/>
</dbReference>
<dbReference type="GO" id="GO:0005874">
    <property type="term" value="C:microtubule"/>
    <property type="evidence" value="ECO:0007669"/>
    <property type="project" value="UniProtKB-KW"/>
</dbReference>
<evidence type="ECO:0000256" key="5">
    <source>
        <dbReference type="RuleBase" id="RU363050"/>
    </source>
</evidence>